<keyword evidence="3" id="KW-1185">Reference proteome</keyword>
<feature type="region of interest" description="Disordered" evidence="1">
    <location>
        <begin position="1"/>
        <end position="20"/>
    </location>
</feature>
<gene>
    <name evidence="2" type="ORF">GCM10022247_45690</name>
</gene>
<name>A0ABP7SW65_9PSEU</name>
<dbReference type="RefSeq" id="WP_344878016.1">
    <property type="nucleotide sequence ID" value="NZ_BAABAL010000017.1"/>
</dbReference>
<sequence>MKSCSRPTTPVHTANRDAEFDDRPWRVVRGFSVVKVAQERAMRSVVAGGPANRRRSR</sequence>
<dbReference type="Proteomes" id="UP001501747">
    <property type="component" value="Unassembled WGS sequence"/>
</dbReference>
<evidence type="ECO:0000256" key="1">
    <source>
        <dbReference type="SAM" id="MobiDB-lite"/>
    </source>
</evidence>
<feature type="compositionally biased region" description="Polar residues" evidence="1">
    <location>
        <begin position="1"/>
        <end position="12"/>
    </location>
</feature>
<accession>A0ABP7SW65</accession>
<dbReference type="EMBL" id="BAABAL010000017">
    <property type="protein sequence ID" value="GAA4017294.1"/>
    <property type="molecule type" value="Genomic_DNA"/>
</dbReference>
<reference evidence="3" key="1">
    <citation type="journal article" date="2019" name="Int. J. Syst. Evol. Microbiol.">
        <title>The Global Catalogue of Microorganisms (GCM) 10K type strain sequencing project: providing services to taxonomists for standard genome sequencing and annotation.</title>
        <authorList>
            <consortium name="The Broad Institute Genomics Platform"/>
            <consortium name="The Broad Institute Genome Sequencing Center for Infectious Disease"/>
            <person name="Wu L."/>
            <person name="Ma J."/>
        </authorList>
    </citation>
    <scope>NUCLEOTIDE SEQUENCE [LARGE SCALE GENOMIC DNA]</scope>
    <source>
        <strain evidence="3">JCM 17342</strain>
    </source>
</reference>
<comment type="caution">
    <text evidence="2">The sequence shown here is derived from an EMBL/GenBank/DDBJ whole genome shotgun (WGS) entry which is preliminary data.</text>
</comment>
<evidence type="ECO:0000313" key="2">
    <source>
        <dbReference type="EMBL" id="GAA4017294.1"/>
    </source>
</evidence>
<evidence type="ECO:0000313" key="3">
    <source>
        <dbReference type="Proteomes" id="UP001501747"/>
    </source>
</evidence>
<proteinExistence type="predicted"/>
<protein>
    <submittedName>
        <fullName evidence="2">Uncharacterized protein</fullName>
    </submittedName>
</protein>
<organism evidence="2 3">
    <name type="scientific">Allokutzneria multivorans</name>
    <dbReference type="NCBI Taxonomy" id="1142134"/>
    <lineage>
        <taxon>Bacteria</taxon>
        <taxon>Bacillati</taxon>
        <taxon>Actinomycetota</taxon>
        <taxon>Actinomycetes</taxon>
        <taxon>Pseudonocardiales</taxon>
        <taxon>Pseudonocardiaceae</taxon>
        <taxon>Allokutzneria</taxon>
    </lineage>
</organism>